<keyword evidence="5" id="KW-0413">Isomerase</keyword>
<protein>
    <recommendedName>
        <fullName evidence="2">RNA pseudouridylate synthase</fullName>
    </recommendedName>
    <alternativeName>
        <fullName evidence="3">RNA-uridine isomerase</fullName>
    </alternativeName>
</protein>
<name>A0A3G6J3J0_9CORY</name>
<accession>A0A3G6J3J0</accession>
<dbReference type="GO" id="GO:0009982">
    <property type="term" value="F:pseudouridine synthase activity"/>
    <property type="evidence" value="ECO:0007669"/>
    <property type="project" value="InterPro"/>
</dbReference>
<dbReference type="GO" id="GO:0140098">
    <property type="term" value="F:catalytic activity, acting on RNA"/>
    <property type="evidence" value="ECO:0007669"/>
    <property type="project" value="UniProtKB-ARBA"/>
</dbReference>
<evidence type="ECO:0000313" key="5">
    <source>
        <dbReference type="EMBL" id="AZA12502.1"/>
    </source>
</evidence>
<organism evidence="5 6">
    <name type="scientific">Corynebacterium choanae</name>
    <dbReference type="NCBI Taxonomy" id="1862358"/>
    <lineage>
        <taxon>Bacteria</taxon>
        <taxon>Bacillati</taxon>
        <taxon>Actinomycetota</taxon>
        <taxon>Actinomycetes</taxon>
        <taxon>Mycobacteriales</taxon>
        <taxon>Corynebacteriaceae</taxon>
        <taxon>Corynebacterium</taxon>
    </lineage>
</organism>
<dbReference type="KEGG" id="ccho:CCHOA_00365"/>
<dbReference type="PROSITE" id="PS01129">
    <property type="entry name" value="PSI_RLU"/>
    <property type="match status" value="1"/>
</dbReference>
<dbReference type="SUPFAM" id="SSF55120">
    <property type="entry name" value="Pseudouridine synthase"/>
    <property type="match status" value="1"/>
</dbReference>
<dbReference type="PANTHER" id="PTHR21600:SF84">
    <property type="entry name" value="PSEUDOURIDINE SYNTHASE RSUA_RLUA-LIKE DOMAIN-CONTAINING PROTEIN"/>
    <property type="match status" value="1"/>
</dbReference>
<gene>
    <name evidence="5" type="primary">rluA1</name>
    <name evidence="5" type="ORF">CCHOA_00365</name>
</gene>
<dbReference type="AlphaFoldDB" id="A0A3G6J3J0"/>
<sequence length="343" mass="37934">MRETVIHPTRAGKRRRKAAIPLPIKRGLNPSRVRVPAEAQGLTAEEYLRLVIAGQRLRHDSDDDTALRARFTAGEVVRRDGSKFTPDMPVTPGEDVFFYRIPIDDDSVIPPLPVLFADELITVFAKPHGIVTAPKGSYITRSLVVAGRRTTGNDDLVPIHRLDRLTAGIVVCVNQPEYRGAYQNLFRDCAVDKRYQAVAACPEPAKQLPAVPWTVENRLVKIHGEVQTEVCDGPVNAVTEIVAVSALSATQRQHAANFLPLQADTAYLVLDLHPLTGKTHQLRRHCSDLGYPLVGDPIYPVIHRDQLRAGSPIGVGLGLACTAMTFTDPVTGERREFHYNWLE</sequence>
<evidence type="ECO:0000256" key="2">
    <source>
        <dbReference type="ARBA" id="ARBA00031870"/>
    </source>
</evidence>
<dbReference type="Pfam" id="PF00849">
    <property type="entry name" value="PseudoU_synth_2"/>
    <property type="match status" value="1"/>
</dbReference>
<evidence type="ECO:0000256" key="1">
    <source>
        <dbReference type="ARBA" id="ARBA00000073"/>
    </source>
</evidence>
<dbReference type="Proteomes" id="UP000269019">
    <property type="component" value="Chromosome"/>
</dbReference>
<dbReference type="InterPro" id="IPR006145">
    <property type="entry name" value="PsdUridine_synth_RsuA/RluA"/>
</dbReference>
<dbReference type="InterPro" id="IPR020103">
    <property type="entry name" value="PsdUridine_synth_cat_dom_sf"/>
</dbReference>
<evidence type="ECO:0000256" key="3">
    <source>
        <dbReference type="ARBA" id="ARBA00033164"/>
    </source>
</evidence>
<reference evidence="5 6" key="1">
    <citation type="submission" date="2018-11" db="EMBL/GenBank/DDBJ databases">
        <authorList>
            <person name="Kleinhagauer T."/>
            <person name="Glaeser S.P."/>
            <person name="Spergser J."/>
            <person name="Ruckert C."/>
            <person name="Kaempfer P."/>
            <person name="Busse H.-J."/>
        </authorList>
    </citation>
    <scope>NUCLEOTIDE SEQUENCE [LARGE SCALE GENOMIC DNA]</scope>
    <source>
        <strain evidence="5 6">200CH</strain>
    </source>
</reference>
<dbReference type="RefSeq" id="WP_164472323.1">
    <property type="nucleotide sequence ID" value="NZ_CP033896.1"/>
</dbReference>
<dbReference type="EMBL" id="CP033896">
    <property type="protein sequence ID" value="AZA12502.1"/>
    <property type="molecule type" value="Genomic_DNA"/>
</dbReference>
<dbReference type="GO" id="GO:0000455">
    <property type="term" value="P:enzyme-directed rRNA pseudouridine synthesis"/>
    <property type="evidence" value="ECO:0007669"/>
    <property type="project" value="TreeGrafter"/>
</dbReference>
<proteinExistence type="predicted"/>
<dbReference type="Gene3D" id="3.30.2350.10">
    <property type="entry name" value="Pseudouridine synthase"/>
    <property type="match status" value="1"/>
</dbReference>
<dbReference type="PANTHER" id="PTHR21600">
    <property type="entry name" value="MITOCHONDRIAL RNA PSEUDOURIDINE SYNTHASE"/>
    <property type="match status" value="1"/>
</dbReference>
<feature type="domain" description="Pseudouridine synthase RsuA/RluA-like" evidence="4">
    <location>
        <begin position="123"/>
        <end position="287"/>
    </location>
</feature>
<dbReference type="GO" id="GO:0003723">
    <property type="term" value="F:RNA binding"/>
    <property type="evidence" value="ECO:0007669"/>
    <property type="project" value="InterPro"/>
</dbReference>
<comment type="catalytic activity">
    <reaction evidence="1">
        <text>a uridine in RNA = a pseudouridine in RNA</text>
        <dbReference type="Rhea" id="RHEA:48348"/>
        <dbReference type="Rhea" id="RHEA-COMP:12068"/>
        <dbReference type="Rhea" id="RHEA-COMP:12069"/>
        <dbReference type="ChEBI" id="CHEBI:65314"/>
        <dbReference type="ChEBI" id="CHEBI:65315"/>
    </reaction>
</comment>
<evidence type="ECO:0000259" key="4">
    <source>
        <dbReference type="Pfam" id="PF00849"/>
    </source>
</evidence>
<evidence type="ECO:0000313" key="6">
    <source>
        <dbReference type="Proteomes" id="UP000269019"/>
    </source>
</evidence>
<dbReference type="InterPro" id="IPR050188">
    <property type="entry name" value="RluA_PseudoU_synthase"/>
</dbReference>
<keyword evidence="6" id="KW-1185">Reference proteome</keyword>
<dbReference type="InterPro" id="IPR006224">
    <property type="entry name" value="PsdUridine_synth_RluA-like_CS"/>
</dbReference>